<dbReference type="UniPathway" id="UPA00193"/>
<dbReference type="InterPro" id="IPR039429">
    <property type="entry name" value="SHMT-like_dom"/>
</dbReference>
<evidence type="ECO:0000256" key="1">
    <source>
        <dbReference type="ARBA" id="ARBA00001528"/>
    </source>
</evidence>
<keyword evidence="6" id="KW-1185">Reference proteome</keyword>
<name>A0A445CD08_ARAHY</name>
<proteinExistence type="predicted"/>
<dbReference type="GO" id="GO:0030170">
    <property type="term" value="F:pyridoxal phosphate binding"/>
    <property type="evidence" value="ECO:0007669"/>
    <property type="project" value="TreeGrafter"/>
</dbReference>
<feature type="domain" description="Serine hydroxymethyltransferase-like" evidence="4">
    <location>
        <begin position="1"/>
        <end position="48"/>
    </location>
</feature>
<dbReference type="InterPro" id="IPR015421">
    <property type="entry name" value="PyrdxlP-dep_Trfase_major"/>
</dbReference>
<comment type="caution">
    <text evidence="5">The sequence shown here is derived from an EMBL/GenBank/DDBJ whole genome shotgun (WGS) entry which is preliminary data.</text>
</comment>
<dbReference type="InterPro" id="IPR015424">
    <property type="entry name" value="PyrdxlP-dep_Trfase"/>
</dbReference>
<dbReference type="PANTHER" id="PTHR11680:SF61">
    <property type="entry name" value="SERINE HYDROXYMETHYLTRANSFERASE 1, MITOCHONDRIAL"/>
    <property type="match status" value="1"/>
</dbReference>
<protein>
    <recommendedName>
        <fullName evidence="4">Serine hydroxymethyltransferase-like domain-containing protein</fullName>
    </recommendedName>
</protein>
<dbReference type="GO" id="GO:0019264">
    <property type="term" value="P:glycine biosynthetic process from serine"/>
    <property type="evidence" value="ECO:0007669"/>
    <property type="project" value="TreeGrafter"/>
</dbReference>
<sequence length="49" mass="5499">MEAVGSIMTNKYSEGYPGASYYGGNEYIDMAETLCQKRALEAFWLDPAR</sequence>
<accession>A0A445CD08</accession>
<dbReference type="GO" id="GO:0004372">
    <property type="term" value="F:glycine hydroxymethyltransferase activity"/>
    <property type="evidence" value="ECO:0007669"/>
    <property type="project" value="UniProtKB-EC"/>
</dbReference>
<evidence type="ECO:0000256" key="3">
    <source>
        <dbReference type="ARBA" id="ARBA00022898"/>
    </source>
</evidence>
<dbReference type="PANTHER" id="PTHR11680">
    <property type="entry name" value="SERINE HYDROXYMETHYLTRANSFERASE"/>
    <property type="match status" value="1"/>
</dbReference>
<dbReference type="Gene3D" id="3.40.640.10">
    <property type="entry name" value="Type I PLP-dependent aspartate aminotransferase-like (Major domain)"/>
    <property type="match status" value="1"/>
</dbReference>
<evidence type="ECO:0000256" key="2">
    <source>
        <dbReference type="ARBA" id="ARBA00001933"/>
    </source>
</evidence>
<dbReference type="AlphaFoldDB" id="A0A445CD08"/>
<evidence type="ECO:0000259" key="4">
    <source>
        <dbReference type="Pfam" id="PF00464"/>
    </source>
</evidence>
<dbReference type="SUPFAM" id="SSF53383">
    <property type="entry name" value="PLP-dependent transferases"/>
    <property type="match status" value="1"/>
</dbReference>
<dbReference type="STRING" id="3818.A0A445CD08"/>
<keyword evidence="3" id="KW-0663">Pyridoxal phosphate</keyword>
<gene>
    <name evidence="5" type="ORF">Ahy_A07g034773</name>
</gene>
<evidence type="ECO:0000313" key="6">
    <source>
        <dbReference type="Proteomes" id="UP000289738"/>
    </source>
</evidence>
<evidence type="ECO:0000313" key="5">
    <source>
        <dbReference type="EMBL" id="RYR48711.1"/>
    </source>
</evidence>
<dbReference type="Pfam" id="PF00464">
    <property type="entry name" value="SHMT"/>
    <property type="match status" value="1"/>
</dbReference>
<dbReference type="EMBL" id="SDMP01000007">
    <property type="protein sequence ID" value="RYR48711.1"/>
    <property type="molecule type" value="Genomic_DNA"/>
</dbReference>
<dbReference type="InterPro" id="IPR049943">
    <property type="entry name" value="Ser_HO-MeTrfase-like"/>
</dbReference>
<dbReference type="Proteomes" id="UP000289738">
    <property type="component" value="Chromosome A07"/>
</dbReference>
<dbReference type="GO" id="GO:0035999">
    <property type="term" value="P:tetrahydrofolate interconversion"/>
    <property type="evidence" value="ECO:0007669"/>
    <property type="project" value="UniProtKB-UniPathway"/>
</dbReference>
<organism evidence="5 6">
    <name type="scientific">Arachis hypogaea</name>
    <name type="common">Peanut</name>
    <dbReference type="NCBI Taxonomy" id="3818"/>
    <lineage>
        <taxon>Eukaryota</taxon>
        <taxon>Viridiplantae</taxon>
        <taxon>Streptophyta</taxon>
        <taxon>Embryophyta</taxon>
        <taxon>Tracheophyta</taxon>
        <taxon>Spermatophyta</taxon>
        <taxon>Magnoliopsida</taxon>
        <taxon>eudicotyledons</taxon>
        <taxon>Gunneridae</taxon>
        <taxon>Pentapetalae</taxon>
        <taxon>rosids</taxon>
        <taxon>fabids</taxon>
        <taxon>Fabales</taxon>
        <taxon>Fabaceae</taxon>
        <taxon>Papilionoideae</taxon>
        <taxon>50 kb inversion clade</taxon>
        <taxon>dalbergioids sensu lato</taxon>
        <taxon>Dalbergieae</taxon>
        <taxon>Pterocarpus clade</taxon>
        <taxon>Arachis</taxon>
    </lineage>
</organism>
<comment type="catalytic activity">
    <reaction evidence="1">
        <text>(6R)-5,10-methylene-5,6,7,8-tetrahydrofolate + glycine + H2O = (6S)-5,6,7,8-tetrahydrofolate + L-serine</text>
        <dbReference type="Rhea" id="RHEA:15481"/>
        <dbReference type="ChEBI" id="CHEBI:15377"/>
        <dbReference type="ChEBI" id="CHEBI:15636"/>
        <dbReference type="ChEBI" id="CHEBI:33384"/>
        <dbReference type="ChEBI" id="CHEBI:57305"/>
        <dbReference type="ChEBI" id="CHEBI:57453"/>
        <dbReference type="EC" id="2.1.2.1"/>
    </reaction>
</comment>
<comment type="cofactor">
    <cofactor evidence="2">
        <name>pyridoxal 5'-phosphate</name>
        <dbReference type="ChEBI" id="CHEBI:597326"/>
    </cofactor>
</comment>
<dbReference type="GO" id="GO:0005739">
    <property type="term" value="C:mitochondrion"/>
    <property type="evidence" value="ECO:0007669"/>
    <property type="project" value="TreeGrafter"/>
</dbReference>
<reference evidence="5 6" key="1">
    <citation type="submission" date="2019-01" db="EMBL/GenBank/DDBJ databases">
        <title>Sequencing of cultivated peanut Arachis hypogaea provides insights into genome evolution and oil improvement.</title>
        <authorList>
            <person name="Chen X."/>
        </authorList>
    </citation>
    <scope>NUCLEOTIDE SEQUENCE [LARGE SCALE GENOMIC DNA]</scope>
    <source>
        <strain evidence="6">cv. Fuhuasheng</strain>
        <tissue evidence="5">Leaves</tissue>
    </source>
</reference>